<organism evidence="5 6">
    <name type="scientific">Paralvinella palmiformis</name>
    <dbReference type="NCBI Taxonomy" id="53620"/>
    <lineage>
        <taxon>Eukaryota</taxon>
        <taxon>Metazoa</taxon>
        <taxon>Spiralia</taxon>
        <taxon>Lophotrochozoa</taxon>
        <taxon>Annelida</taxon>
        <taxon>Polychaeta</taxon>
        <taxon>Sedentaria</taxon>
        <taxon>Canalipalpata</taxon>
        <taxon>Terebellida</taxon>
        <taxon>Terebelliformia</taxon>
        <taxon>Alvinellidae</taxon>
        <taxon>Paralvinella</taxon>
    </lineage>
</organism>
<dbReference type="PANTHER" id="PTHR19232">
    <property type="entry name" value="CENTROCORTIN FAMILY MEMBER"/>
    <property type="match status" value="1"/>
</dbReference>
<feature type="coiled-coil region" evidence="3">
    <location>
        <begin position="195"/>
        <end position="250"/>
    </location>
</feature>
<reference evidence="5" key="1">
    <citation type="journal article" date="2023" name="Mol. Biol. Evol.">
        <title>Third-Generation Sequencing Reveals the Adaptive Role of the Epigenome in Three Deep-Sea Polychaetes.</title>
        <authorList>
            <person name="Perez M."/>
            <person name="Aroh O."/>
            <person name="Sun Y."/>
            <person name="Lan Y."/>
            <person name="Juniper S.K."/>
            <person name="Young C.R."/>
            <person name="Angers B."/>
            <person name="Qian P.Y."/>
        </authorList>
    </citation>
    <scope>NUCLEOTIDE SEQUENCE</scope>
    <source>
        <strain evidence="5">P08H-3</strain>
    </source>
</reference>
<keyword evidence="2 3" id="KW-0175">Coiled coil</keyword>
<evidence type="ECO:0000313" key="5">
    <source>
        <dbReference type="EMBL" id="KAK2155093.1"/>
    </source>
</evidence>
<evidence type="ECO:0000256" key="3">
    <source>
        <dbReference type="SAM" id="Coils"/>
    </source>
</evidence>
<name>A0AAD9N4H2_9ANNE</name>
<comment type="similarity">
    <text evidence="1">Belongs to the CDR2 family.</text>
</comment>
<dbReference type="InterPro" id="IPR026079">
    <property type="entry name" value="CDR2"/>
</dbReference>
<feature type="region of interest" description="Disordered" evidence="4">
    <location>
        <begin position="476"/>
        <end position="503"/>
    </location>
</feature>
<dbReference type="Proteomes" id="UP001208570">
    <property type="component" value="Unassembled WGS sequence"/>
</dbReference>
<evidence type="ECO:0000256" key="1">
    <source>
        <dbReference type="ARBA" id="ARBA00009019"/>
    </source>
</evidence>
<evidence type="ECO:0000256" key="4">
    <source>
        <dbReference type="SAM" id="MobiDB-lite"/>
    </source>
</evidence>
<gene>
    <name evidence="5" type="ORF">LSH36_249g01011</name>
</gene>
<dbReference type="AlphaFoldDB" id="A0AAD9N4H2"/>
<dbReference type="EMBL" id="JAODUP010000249">
    <property type="protein sequence ID" value="KAK2155093.1"/>
    <property type="molecule type" value="Genomic_DNA"/>
</dbReference>
<evidence type="ECO:0000256" key="2">
    <source>
        <dbReference type="ARBA" id="ARBA00023054"/>
    </source>
</evidence>
<evidence type="ECO:0000313" key="6">
    <source>
        <dbReference type="Proteomes" id="UP001208570"/>
    </source>
</evidence>
<protein>
    <recommendedName>
        <fullName evidence="7">Cerebellar degeneration-related protein 2-like</fullName>
    </recommendedName>
</protein>
<feature type="compositionally biased region" description="Basic and acidic residues" evidence="4">
    <location>
        <begin position="425"/>
        <end position="434"/>
    </location>
</feature>
<evidence type="ECO:0008006" key="7">
    <source>
        <dbReference type="Google" id="ProtNLM"/>
    </source>
</evidence>
<keyword evidence="6" id="KW-1185">Reference proteome</keyword>
<comment type="caution">
    <text evidence="5">The sequence shown here is derived from an EMBL/GenBank/DDBJ whole genome shotgun (WGS) entry which is preliminary data.</text>
</comment>
<proteinExistence type="inferred from homology"/>
<sequence>MMYSAEEFTACAEQWSQHGEQFWYENDLQLAAELGKTLLERNKDLEAQLKYSQHVQLEQSREIDLLTKQLEVLRNVNDSRMRIYEEVDRNLQELEKTNKKFRKEIRADKERIKGLTSTVDTLEVKCAELSAKLEELKASEKKRRKHEQKRSWNSVPSLVESTDYKEIRSNFDYLGFPAIFQSLDRKSSPADSERLYQMKETLREVRLELAKEQRKREDAESQMTMLMKENKDLRTRVDRLEKDQEEMTTSEHELYPADLYARSTQIVCRTCHRGAASDTSSIADPELIEHDIDEIPRGEVVRLKCGGSAYGSRESLNLIGLEPDDVMYETGSDILVTGQVTLSPEEESLAGTKRSPDSNISLLGELEIQYRKLVRKYEKLIEAKSQRVGAVDAATQDNPDEPPLERREASNGVKLRPKSLATPNGEKRKSWRESLKDLDLRSPVDPIEGHFENGPPEYKRLFKEIFETLRRSAAYEDNLNSDECKSSFSSPDDVPMGLGDKSG</sequence>
<feature type="coiled-coil region" evidence="3">
    <location>
        <begin position="84"/>
        <end position="149"/>
    </location>
</feature>
<dbReference type="PANTHER" id="PTHR19232:SF7">
    <property type="entry name" value="CENTROCORTIN, ISOFORM A"/>
    <property type="match status" value="1"/>
</dbReference>
<feature type="region of interest" description="Disordered" evidence="4">
    <location>
        <begin position="388"/>
        <end position="434"/>
    </location>
</feature>
<accession>A0AAD9N4H2</accession>